<dbReference type="PROSITE" id="PS50011">
    <property type="entry name" value="PROTEIN_KINASE_DOM"/>
    <property type="match status" value="1"/>
</dbReference>
<dbReference type="EMBL" id="BOOW01000006">
    <property type="protein sequence ID" value="GII90519.1"/>
    <property type="molecule type" value="Genomic_DNA"/>
</dbReference>
<dbReference type="SMART" id="SM00220">
    <property type="entry name" value="S_TKc"/>
    <property type="match status" value="1"/>
</dbReference>
<keyword evidence="2" id="KW-0723">Serine/threonine-protein kinase</keyword>
<dbReference type="Gene3D" id="1.10.510.10">
    <property type="entry name" value="Transferase(Phosphotransferase) domain 1"/>
    <property type="match status" value="1"/>
</dbReference>
<evidence type="ECO:0000256" key="5">
    <source>
        <dbReference type="ARBA" id="ARBA00022777"/>
    </source>
</evidence>
<evidence type="ECO:0000256" key="2">
    <source>
        <dbReference type="ARBA" id="ARBA00022527"/>
    </source>
</evidence>
<feature type="domain" description="Protein kinase" evidence="7">
    <location>
        <begin position="1"/>
        <end position="175"/>
    </location>
</feature>
<dbReference type="SUPFAM" id="SSF56112">
    <property type="entry name" value="Protein kinase-like (PK-like)"/>
    <property type="match status" value="1"/>
</dbReference>
<dbReference type="InterPro" id="IPR011009">
    <property type="entry name" value="Kinase-like_dom_sf"/>
</dbReference>
<gene>
    <name evidence="8" type="ORF">Ssi02_07500</name>
</gene>
<evidence type="ECO:0000313" key="8">
    <source>
        <dbReference type="EMBL" id="GII90519.1"/>
    </source>
</evidence>
<reference evidence="8" key="1">
    <citation type="submission" date="2021-01" db="EMBL/GenBank/DDBJ databases">
        <title>Whole genome shotgun sequence of Sinosporangium siamense NBRC 109515.</title>
        <authorList>
            <person name="Komaki H."/>
            <person name="Tamura T."/>
        </authorList>
    </citation>
    <scope>NUCLEOTIDE SEQUENCE</scope>
    <source>
        <strain evidence="8">NBRC 109515</strain>
    </source>
</reference>
<evidence type="ECO:0000256" key="6">
    <source>
        <dbReference type="ARBA" id="ARBA00022840"/>
    </source>
</evidence>
<dbReference type="CDD" id="cd14014">
    <property type="entry name" value="STKc_PknB_like"/>
    <property type="match status" value="1"/>
</dbReference>
<dbReference type="EC" id="2.7.11.1" evidence="1"/>
<dbReference type="InterPro" id="IPR000719">
    <property type="entry name" value="Prot_kinase_dom"/>
</dbReference>
<evidence type="ECO:0000256" key="1">
    <source>
        <dbReference type="ARBA" id="ARBA00012513"/>
    </source>
</evidence>
<dbReference type="GO" id="GO:0005524">
    <property type="term" value="F:ATP binding"/>
    <property type="evidence" value="ECO:0007669"/>
    <property type="project" value="UniProtKB-KW"/>
</dbReference>
<dbReference type="Gene3D" id="3.30.200.20">
    <property type="entry name" value="Phosphorylase Kinase, domain 1"/>
    <property type="match status" value="1"/>
</dbReference>
<dbReference type="AlphaFoldDB" id="A0A919REW9"/>
<evidence type="ECO:0000259" key="7">
    <source>
        <dbReference type="PROSITE" id="PS50011"/>
    </source>
</evidence>
<evidence type="ECO:0000256" key="3">
    <source>
        <dbReference type="ARBA" id="ARBA00022679"/>
    </source>
</evidence>
<protein>
    <recommendedName>
        <fullName evidence="1">non-specific serine/threonine protein kinase</fullName>
        <ecNumber evidence="1">2.7.11.1</ecNumber>
    </recommendedName>
</protein>
<dbReference type="Pfam" id="PF00069">
    <property type="entry name" value="Pkinase"/>
    <property type="match status" value="1"/>
</dbReference>
<evidence type="ECO:0000256" key="4">
    <source>
        <dbReference type="ARBA" id="ARBA00022741"/>
    </source>
</evidence>
<dbReference type="PANTHER" id="PTHR43289">
    <property type="entry name" value="MITOGEN-ACTIVATED PROTEIN KINASE KINASE KINASE 20-RELATED"/>
    <property type="match status" value="1"/>
</dbReference>
<dbReference type="GO" id="GO:0004674">
    <property type="term" value="F:protein serine/threonine kinase activity"/>
    <property type="evidence" value="ECO:0007669"/>
    <property type="project" value="UniProtKB-KW"/>
</dbReference>
<evidence type="ECO:0000313" key="9">
    <source>
        <dbReference type="Proteomes" id="UP000606172"/>
    </source>
</evidence>
<sequence>MFIRVDRFPDGRPDKGLTRRFVRECRVTAGLQHPGVPAVYDCGTRDDRLYLVMQRVEGVSVSTVLDEAEIPVAWAAVVGTPEYMAPEQVADGTVGPRSDLYTLGVVLDEMLTGENQFLGGTPLASMDNHLELPPRPLRRRRRDVPQDLERLVLWLLDKNPERRPANATVVFNRLIAFCQEIPSFPGYVVTSSPHAIRMYGKVLGMIDGSAARGSR</sequence>
<keyword evidence="6" id="KW-0067">ATP-binding</keyword>
<keyword evidence="3" id="KW-0808">Transferase</keyword>
<keyword evidence="9" id="KW-1185">Reference proteome</keyword>
<dbReference type="Proteomes" id="UP000606172">
    <property type="component" value="Unassembled WGS sequence"/>
</dbReference>
<accession>A0A919REW9</accession>
<proteinExistence type="predicted"/>
<organism evidence="8 9">
    <name type="scientific">Sinosporangium siamense</name>
    <dbReference type="NCBI Taxonomy" id="1367973"/>
    <lineage>
        <taxon>Bacteria</taxon>
        <taxon>Bacillati</taxon>
        <taxon>Actinomycetota</taxon>
        <taxon>Actinomycetes</taxon>
        <taxon>Streptosporangiales</taxon>
        <taxon>Streptosporangiaceae</taxon>
        <taxon>Sinosporangium</taxon>
    </lineage>
</organism>
<dbReference type="PANTHER" id="PTHR43289:SF6">
    <property type="entry name" value="SERINE_THREONINE-PROTEIN KINASE NEKL-3"/>
    <property type="match status" value="1"/>
</dbReference>
<comment type="caution">
    <text evidence="8">The sequence shown here is derived from an EMBL/GenBank/DDBJ whole genome shotgun (WGS) entry which is preliminary data.</text>
</comment>
<name>A0A919REW9_9ACTN</name>
<keyword evidence="5" id="KW-0418">Kinase</keyword>
<keyword evidence="4" id="KW-0547">Nucleotide-binding</keyword>